<reference evidence="1 2" key="2">
    <citation type="journal article" date="2011" name="J. Bacteriol.">
        <title>Complete genome sequence of a carbon monoxide-utilizing acetogen, Eubacterium limosum KIST612.</title>
        <authorList>
            <person name="Roh H."/>
            <person name="Ko H.J."/>
            <person name="Kim D."/>
            <person name="Choi D.G."/>
            <person name="Park S."/>
            <person name="Kim S."/>
            <person name="Chang I.S."/>
            <person name="Choi I.G."/>
        </authorList>
    </citation>
    <scope>NUCLEOTIDE SEQUENCE [LARGE SCALE GENOMIC DNA]</scope>
    <source>
        <strain evidence="1 2">KIST612</strain>
    </source>
</reference>
<dbReference type="HOGENOM" id="CLU_3270211_0_0_9"/>
<evidence type="ECO:0000313" key="1">
    <source>
        <dbReference type="EMBL" id="ADO36966.1"/>
    </source>
</evidence>
<accession>E3GDN6</accession>
<dbReference type="EMBL" id="CP002273">
    <property type="protein sequence ID" value="ADO36966.1"/>
    <property type="molecule type" value="Genomic_DNA"/>
</dbReference>
<sequence>MPSGREKAQKDRFLDKIISFQSKKVSEMGLFCVLEAFLGAE</sequence>
<keyword evidence="2" id="KW-1185">Reference proteome</keyword>
<protein>
    <submittedName>
        <fullName evidence="1">Uncharacterized protein</fullName>
    </submittedName>
</protein>
<dbReference type="Proteomes" id="UP000006873">
    <property type="component" value="Chromosome"/>
</dbReference>
<organism evidence="1 2">
    <name type="scientific">Eubacterium callanderi</name>
    <dbReference type="NCBI Taxonomy" id="53442"/>
    <lineage>
        <taxon>Bacteria</taxon>
        <taxon>Bacillati</taxon>
        <taxon>Bacillota</taxon>
        <taxon>Clostridia</taxon>
        <taxon>Eubacteriales</taxon>
        <taxon>Eubacteriaceae</taxon>
        <taxon>Eubacterium</taxon>
    </lineage>
</organism>
<dbReference type="KEGG" id="elm:ELI_1983"/>
<name>E3GDN6_9FIRM</name>
<proteinExistence type="predicted"/>
<gene>
    <name evidence="1" type="ordered locus">ELI_1983</name>
</gene>
<dbReference type="AlphaFoldDB" id="E3GDN6"/>
<reference key="1">
    <citation type="submission" date="2010-09" db="EMBL/GenBank/DDBJ databases">
        <authorList>
            <person name="Roh H."/>
            <person name="Ko H.-J."/>
            <person name="Kim D."/>
            <person name="Choi D.G."/>
            <person name="Park S."/>
            <person name="Kim S."/>
            <person name="Kim K.H."/>
            <person name="Chang I.S."/>
            <person name="Choi I.-G."/>
        </authorList>
    </citation>
    <scope>NUCLEOTIDE SEQUENCE</scope>
    <source>
        <strain>KIST612</strain>
    </source>
</reference>
<evidence type="ECO:0000313" key="2">
    <source>
        <dbReference type="Proteomes" id="UP000006873"/>
    </source>
</evidence>